<protein>
    <submittedName>
        <fullName evidence="3">Uncharacterized protein</fullName>
    </submittedName>
</protein>
<evidence type="ECO:0000256" key="1">
    <source>
        <dbReference type="SAM" id="MobiDB-lite"/>
    </source>
</evidence>
<evidence type="ECO:0000256" key="2">
    <source>
        <dbReference type="SAM" id="Phobius"/>
    </source>
</evidence>
<dbReference type="Proteomes" id="UP000651728">
    <property type="component" value="Unassembled WGS sequence"/>
</dbReference>
<name>A0ABQ4FE16_9ACTN</name>
<reference evidence="3 4" key="1">
    <citation type="submission" date="2021-01" db="EMBL/GenBank/DDBJ databases">
        <title>Whole genome shotgun sequence of Microbispora amethystogenes NBRC 101907.</title>
        <authorList>
            <person name="Komaki H."/>
            <person name="Tamura T."/>
        </authorList>
    </citation>
    <scope>NUCLEOTIDE SEQUENCE [LARGE SCALE GENOMIC DNA]</scope>
    <source>
        <strain evidence="3 4">NBRC 101907</strain>
    </source>
</reference>
<feature type="region of interest" description="Disordered" evidence="1">
    <location>
        <begin position="86"/>
        <end position="116"/>
    </location>
</feature>
<gene>
    <name evidence="3" type="ORF">Mam01_31430</name>
</gene>
<comment type="caution">
    <text evidence="3">The sequence shown here is derived from an EMBL/GenBank/DDBJ whole genome shotgun (WGS) entry which is preliminary data.</text>
</comment>
<keyword evidence="4" id="KW-1185">Reference proteome</keyword>
<keyword evidence="2" id="KW-0472">Membrane</keyword>
<feature type="compositionally biased region" description="Low complexity" evidence="1">
    <location>
        <begin position="100"/>
        <end position="112"/>
    </location>
</feature>
<feature type="transmembrane region" description="Helical" evidence="2">
    <location>
        <begin position="373"/>
        <end position="394"/>
    </location>
</feature>
<feature type="transmembrane region" description="Helical" evidence="2">
    <location>
        <begin position="347"/>
        <end position="367"/>
    </location>
</feature>
<organism evidence="3 4">
    <name type="scientific">Microbispora amethystogenes</name>
    <dbReference type="NCBI Taxonomy" id="1427754"/>
    <lineage>
        <taxon>Bacteria</taxon>
        <taxon>Bacillati</taxon>
        <taxon>Actinomycetota</taxon>
        <taxon>Actinomycetes</taxon>
        <taxon>Streptosporangiales</taxon>
        <taxon>Streptosporangiaceae</taxon>
        <taxon>Microbispora</taxon>
    </lineage>
</organism>
<keyword evidence="2" id="KW-0812">Transmembrane</keyword>
<evidence type="ECO:0000313" key="3">
    <source>
        <dbReference type="EMBL" id="GIH32979.1"/>
    </source>
</evidence>
<keyword evidence="2" id="KW-1133">Transmembrane helix</keyword>
<dbReference type="EMBL" id="BOOB01000020">
    <property type="protein sequence ID" value="GIH32979.1"/>
    <property type="molecule type" value="Genomic_DNA"/>
</dbReference>
<proteinExistence type="predicted"/>
<accession>A0ABQ4FE16</accession>
<sequence>MRAPGLLRTRAAGPPDARPSVLLLSSDLRRRYAEDVLTALALPRGAVIQFRYKAGYVARALQRAVADRSVVGRRCLLGFVADAHSPAPGSQAPPSPAAPTPASQSPASQSPASQPPPPPFVVPVRLARVVAAVRVADMFVFRLRVDDYANLDDFPLTEAEIRARGASFVAGLEAVNGARFYPATARFPNPLPPSRTRDDDPHLWLGVARRLAQHPTFRSSYFVRVEEPVLGDDRKAGLDAAGRLSLSDSDSVKVRVTFYADGYCEPVRQLACATDGTYLKISSDWSYDLSLRYDTVEFWLQPEALAFDALARVTIRLAAEGPAEQAPGSLTTKVGFPVVVHRSRSRLFLRVSANAAGAFLVALPAVLGPSFPLHLRMLSAVTGAVLLALATIVISRGGR</sequence>
<evidence type="ECO:0000313" key="4">
    <source>
        <dbReference type="Proteomes" id="UP000651728"/>
    </source>
</evidence>